<dbReference type="Proteomes" id="UP000321562">
    <property type="component" value="Unassembled WGS sequence"/>
</dbReference>
<gene>
    <name evidence="3" type="ORF">FQV27_05315</name>
</gene>
<keyword evidence="2" id="KW-1133">Transmembrane helix</keyword>
<comment type="caution">
    <text evidence="3">The sequence shown here is derived from an EMBL/GenBank/DDBJ whole genome shotgun (WGS) entry which is preliminary data.</text>
</comment>
<evidence type="ECO:0000313" key="3">
    <source>
        <dbReference type="EMBL" id="TXB71259.1"/>
    </source>
</evidence>
<proteinExistence type="predicted"/>
<protein>
    <submittedName>
        <fullName evidence="3">Uncharacterized protein</fullName>
    </submittedName>
</protein>
<feature type="region of interest" description="Disordered" evidence="1">
    <location>
        <begin position="1"/>
        <end position="21"/>
    </location>
</feature>
<reference evidence="3 4" key="1">
    <citation type="submission" date="2019-08" db="EMBL/GenBank/DDBJ databases">
        <authorList>
            <person name="Ye J."/>
        </authorList>
    </citation>
    <scope>NUCLEOTIDE SEQUENCE [LARGE SCALE GENOMIC DNA]</scope>
    <source>
        <strain evidence="3 4">TK008</strain>
    </source>
</reference>
<keyword evidence="2" id="KW-0812">Transmembrane</keyword>
<sequence length="177" mass="18287">MTPPEPAGKREPTAAGDAPRGMSGPGVGGVCLASFLSLLLLLLVALNHGTERAARLVEAAPPRPDGVPAEAVFQGRAGVGYFVTLTKLELPLADGRRLLTYKVGAWDSVSGEPAYLGPAILVPDPAFVMETPSAAIQPAADEILKSLRYANGAFSFDMSDGGLSGRIVPLRVKGPTP</sequence>
<dbReference type="RefSeq" id="WP_147096757.1">
    <property type="nucleotide sequence ID" value="NZ_JBHUFH010000002.1"/>
</dbReference>
<dbReference type="AlphaFoldDB" id="A0A5C6S8T0"/>
<keyword evidence="2" id="KW-0472">Membrane</keyword>
<dbReference type="EMBL" id="VOPL01000001">
    <property type="protein sequence ID" value="TXB71259.1"/>
    <property type="molecule type" value="Genomic_DNA"/>
</dbReference>
<evidence type="ECO:0000256" key="1">
    <source>
        <dbReference type="SAM" id="MobiDB-lite"/>
    </source>
</evidence>
<dbReference type="OrthoDB" id="9926071at2"/>
<name>A0A5C6S8T0_9RHOB</name>
<keyword evidence="4" id="KW-1185">Reference proteome</keyword>
<feature type="transmembrane region" description="Helical" evidence="2">
    <location>
        <begin position="26"/>
        <end position="46"/>
    </location>
</feature>
<evidence type="ECO:0000256" key="2">
    <source>
        <dbReference type="SAM" id="Phobius"/>
    </source>
</evidence>
<accession>A0A5C6S8T0</accession>
<organism evidence="3 4">
    <name type="scientific">Paracoccus aurantiacus</name>
    <dbReference type="NCBI Taxonomy" id="2599412"/>
    <lineage>
        <taxon>Bacteria</taxon>
        <taxon>Pseudomonadati</taxon>
        <taxon>Pseudomonadota</taxon>
        <taxon>Alphaproteobacteria</taxon>
        <taxon>Rhodobacterales</taxon>
        <taxon>Paracoccaceae</taxon>
        <taxon>Paracoccus</taxon>
    </lineage>
</organism>
<evidence type="ECO:0000313" key="4">
    <source>
        <dbReference type="Proteomes" id="UP000321562"/>
    </source>
</evidence>